<comment type="caution">
    <text evidence="1">The sequence shown here is derived from an EMBL/GenBank/DDBJ whole genome shotgun (WGS) entry which is preliminary data.</text>
</comment>
<reference evidence="1" key="1">
    <citation type="journal article" date="2015" name="Nature">
        <title>Complex archaea that bridge the gap between prokaryotes and eukaryotes.</title>
        <authorList>
            <person name="Spang A."/>
            <person name="Saw J.H."/>
            <person name="Jorgensen S.L."/>
            <person name="Zaremba-Niedzwiedzka K."/>
            <person name="Martijn J."/>
            <person name="Lind A.E."/>
            <person name="van Eijk R."/>
            <person name="Schleper C."/>
            <person name="Guy L."/>
            <person name="Ettema T.J."/>
        </authorList>
    </citation>
    <scope>NUCLEOTIDE SEQUENCE</scope>
</reference>
<organism evidence="1">
    <name type="scientific">marine sediment metagenome</name>
    <dbReference type="NCBI Taxonomy" id="412755"/>
    <lineage>
        <taxon>unclassified sequences</taxon>
        <taxon>metagenomes</taxon>
        <taxon>ecological metagenomes</taxon>
    </lineage>
</organism>
<evidence type="ECO:0000313" key="1">
    <source>
        <dbReference type="EMBL" id="KKL28218.1"/>
    </source>
</evidence>
<sequence length="188" mass="21311">MKEQGQAPGRTASGNRLDIAAAKKQCEDTAILIDEEALRLVTRYSPAAARSIEILLADLPAALEALEEARAEIERLGWRVKAGLKYERERDEARGLLREVVNAKPARLKAVMYAIDKFQRERMNITKCPECGCTKDAEDRVRHLERQLSEAQGVVEQEIQHKHGPWKCDPPCYSHRILAILRGTKERE</sequence>
<accession>A0A0F9EWP1</accession>
<name>A0A0F9EWP1_9ZZZZ</name>
<proteinExistence type="predicted"/>
<gene>
    <name evidence="1" type="ORF">LCGC14_2377350</name>
</gene>
<protein>
    <submittedName>
        <fullName evidence="1">Uncharacterized protein</fullName>
    </submittedName>
</protein>
<dbReference type="AlphaFoldDB" id="A0A0F9EWP1"/>
<dbReference type="EMBL" id="LAZR01035176">
    <property type="protein sequence ID" value="KKL28218.1"/>
    <property type="molecule type" value="Genomic_DNA"/>
</dbReference>